<protein>
    <submittedName>
        <fullName evidence="1">Uncharacterized protein</fullName>
    </submittedName>
</protein>
<dbReference type="HOGENOM" id="CLU_3105653_0_0_1"/>
<name>H2XYJ4_CIOIN</name>
<reference evidence="1" key="2">
    <citation type="submission" date="2025-08" db="UniProtKB">
        <authorList>
            <consortium name="Ensembl"/>
        </authorList>
    </citation>
    <scope>IDENTIFICATION</scope>
</reference>
<evidence type="ECO:0000313" key="2">
    <source>
        <dbReference type="Proteomes" id="UP000008144"/>
    </source>
</evidence>
<keyword evidence="2" id="KW-1185">Reference proteome</keyword>
<organism evidence="1 2">
    <name type="scientific">Ciona intestinalis</name>
    <name type="common">Transparent sea squirt</name>
    <name type="synonym">Ascidia intestinalis</name>
    <dbReference type="NCBI Taxonomy" id="7719"/>
    <lineage>
        <taxon>Eukaryota</taxon>
        <taxon>Metazoa</taxon>
        <taxon>Chordata</taxon>
        <taxon>Tunicata</taxon>
        <taxon>Ascidiacea</taxon>
        <taxon>Phlebobranchia</taxon>
        <taxon>Cionidae</taxon>
        <taxon>Ciona</taxon>
    </lineage>
</organism>
<sequence>MSHFFHYIYHITSNHCKFYIVIINSTVVFVRNNRYYIIICIMYYQSIANRL</sequence>
<dbReference type="AlphaFoldDB" id="H2XYJ4"/>
<dbReference type="Proteomes" id="UP000008144">
    <property type="component" value="Unassembled WGS sequence"/>
</dbReference>
<accession>H2XYJ4</accession>
<dbReference type="InParanoid" id="H2XYJ4"/>
<evidence type="ECO:0000313" key="1">
    <source>
        <dbReference type="Ensembl" id="ENSCINP00000034728.1"/>
    </source>
</evidence>
<reference evidence="2" key="1">
    <citation type="journal article" date="2002" name="Science">
        <title>The draft genome of Ciona intestinalis: insights into chordate and vertebrate origins.</title>
        <authorList>
            <person name="Dehal P."/>
            <person name="Satou Y."/>
            <person name="Campbell R.K."/>
            <person name="Chapman J."/>
            <person name="Degnan B."/>
            <person name="De Tomaso A."/>
            <person name="Davidson B."/>
            <person name="Di Gregorio A."/>
            <person name="Gelpke M."/>
            <person name="Goodstein D.M."/>
            <person name="Harafuji N."/>
            <person name="Hastings K.E."/>
            <person name="Ho I."/>
            <person name="Hotta K."/>
            <person name="Huang W."/>
            <person name="Kawashima T."/>
            <person name="Lemaire P."/>
            <person name="Martinez D."/>
            <person name="Meinertzhagen I.A."/>
            <person name="Necula S."/>
            <person name="Nonaka M."/>
            <person name="Putnam N."/>
            <person name="Rash S."/>
            <person name="Saiga H."/>
            <person name="Satake M."/>
            <person name="Terry A."/>
            <person name="Yamada L."/>
            <person name="Wang H.G."/>
            <person name="Awazu S."/>
            <person name="Azumi K."/>
            <person name="Boore J."/>
            <person name="Branno M."/>
            <person name="Chin-Bow S."/>
            <person name="DeSantis R."/>
            <person name="Doyle S."/>
            <person name="Francino P."/>
            <person name="Keys D.N."/>
            <person name="Haga S."/>
            <person name="Hayashi H."/>
            <person name="Hino K."/>
            <person name="Imai K.S."/>
            <person name="Inaba K."/>
            <person name="Kano S."/>
            <person name="Kobayashi K."/>
            <person name="Kobayashi M."/>
            <person name="Lee B.I."/>
            <person name="Makabe K.W."/>
            <person name="Manohar C."/>
            <person name="Matassi G."/>
            <person name="Medina M."/>
            <person name="Mochizuki Y."/>
            <person name="Mount S."/>
            <person name="Morishita T."/>
            <person name="Miura S."/>
            <person name="Nakayama A."/>
            <person name="Nishizaka S."/>
            <person name="Nomoto H."/>
            <person name="Ohta F."/>
            <person name="Oishi K."/>
            <person name="Rigoutsos I."/>
            <person name="Sano M."/>
            <person name="Sasaki A."/>
            <person name="Sasakura Y."/>
            <person name="Shoguchi E."/>
            <person name="Shin-i T."/>
            <person name="Spagnuolo A."/>
            <person name="Stainier D."/>
            <person name="Suzuki M.M."/>
            <person name="Tassy O."/>
            <person name="Takatori N."/>
            <person name="Tokuoka M."/>
            <person name="Yagi K."/>
            <person name="Yoshizaki F."/>
            <person name="Wada S."/>
            <person name="Zhang C."/>
            <person name="Hyatt P.D."/>
            <person name="Larimer F."/>
            <person name="Detter C."/>
            <person name="Doggett N."/>
            <person name="Glavina T."/>
            <person name="Hawkins T."/>
            <person name="Richardson P."/>
            <person name="Lucas S."/>
            <person name="Kohara Y."/>
            <person name="Levine M."/>
            <person name="Satoh N."/>
            <person name="Rokhsar D.S."/>
        </authorList>
    </citation>
    <scope>NUCLEOTIDE SEQUENCE [LARGE SCALE GENOMIC DNA]</scope>
</reference>
<reference evidence="1" key="3">
    <citation type="submission" date="2025-09" db="UniProtKB">
        <authorList>
            <consortium name="Ensembl"/>
        </authorList>
    </citation>
    <scope>IDENTIFICATION</scope>
</reference>
<dbReference type="Ensembl" id="ENSCINT00000031247.1">
    <property type="protein sequence ID" value="ENSCINP00000034728.1"/>
    <property type="gene ID" value="ENSCING00000018571.1"/>
</dbReference>
<proteinExistence type="predicted"/>